<organism evidence="2 3">
    <name type="scientific">Hibiscus sabdariffa</name>
    <name type="common">roselle</name>
    <dbReference type="NCBI Taxonomy" id="183260"/>
    <lineage>
        <taxon>Eukaryota</taxon>
        <taxon>Viridiplantae</taxon>
        <taxon>Streptophyta</taxon>
        <taxon>Embryophyta</taxon>
        <taxon>Tracheophyta</taxon>
        <taxon>Spermatophyta</taxon>
        <taxon>Magnoliopsida</taxon>
        <taxon>eudicotyledons</taxon>
        <taxon>Gunneridae</taxon>
        <taxon>Pentapetalae</taxon>
        <taxon>rosids</taxon>
        <taxon>malvids</taxon>
        <taxon>Malvales</taxon>
        <taxon>Malvaceae</taxon>
        <taxon>Malvoideae</taxon>
        <taxon>Hibiscus</taxon>
    </lineage>
</organism>
<evidence type="ECO:0000313" key="3">
    <source>
        <dbReference type="Proteomes" id="UP001472677"/>
    </source>
</evidence>
<protein>
    <submittedName>
        <fullName evidence="2">Uncharacterized protein</fullName>
    </submittedName>
</protein>
<accession>A0ABR2GDD1</accession>
<reference evidence="2 3" key="1">
    <citation type="journal article" date="2024" name="G3 (Bethesda)">
        <title>Genome assembly of Hibiscus sabdariffa L. provides insights into metabolisms of medicinal natural products.</title>
        <authorList>
            <person name="Kim T."/>
        </authorList>
    </citation>
    <scope>NUCLEOTIDE SEQUENCE [LARGE SCALE GENOMIC DNA]</scope>
    <source>
        <strain evidence="2">TK-2024</strain>
        <tissue evidence="2">Old leaves</tissue>
    </source>
</reference>
<name>A0ABR2GDD1_9ROSI</name>
<proteinExistence type="predicted"/>
<dbReference type="EMBL" id="JBBPBM010000001">
    <property type="protein sequence ID" value="KAK8600858.1"/>
    <property type="molecule type" value="Genomic_DNA"/>
</dbReference>
<comment type="caution">
    <text evidence="2">The sequence shown here is derived from an EMBL/GenBank/DDBJ whole genome shotgun (WGS) entry which is preliminary data.</text>
</comment>
<sequence length="85" mass="9072">METGPIHLGMLKTGRFPSPTKSNQDRFGSGYLFGSGRVTQDPRGRLHSVAPVAVAPVAVPEPRPPFGSSWLPLLLSRLGFSGTDL</sequence>
<evidence type="ECO:0000313" key="2">
    <source>
        <dbReference type="EMBL" id="KAK8600858.1"/>
    </source>
</evidence>
<dbReference type="Proteomes" id="UP001472677">
    <property type="component" value="Unassembled WGS sequence"/>
</dbReference>
<feature type="region of interest" description="Disordered" evidence="1">
    <location>
        <begin position="1"/>
        <end position="27"/>
    </location>
</feature>
<evidence type="ECO:0000256" key="1">
    <source>
        <dbReference type="SAM" id="MobiDB-lite"/>
    </source>
</evidence>
<keyword evidence="3" id="KW-1185">Reference proteome</keyword>
<gene>
    <name evidence="2" type="ORF">V6N12_050706</name>
</gene>